<feature type="domain" description="Helicase C-terminal" evidence="11">
    <location>
        <begin position="577"/>
        <end position="751"/>
    </location>
</feature>
<dbReference type="InterPro" id="IPR045562">
    <property type="entry name" value="RecG_dom3_C"/>
</dbReference>
<keyword evidence="7" id="KW-0234">DNA repair</keyword>
<evidence type="ECO:0000256" key="7">
    <source>
        <dbReference type="ARBA" id="ARBA00023204"/>
    </source>
</evidence>
<dbReference type="EMBL" id="JBHSWI010000001">
    <property type="protein sequence ID" value="MFC6645280.1"/>
    <property type="molecule type" value="Genomic_DNA"/>
</dbReference>
<evidence type="ECO:0000256" key="2">
    <source>
        <dbReference type="ARBA" id="ARBA00022763"/>
    </source>
</evidence>
<protein>
    <recommendedName>
        <fullName evidence="8">Probable DNA 3'-5' helicase RecG</fullName>
    </recommendedName>
</protein>
<dbReference type="InterPro" id="IPR027417">
    <property type="entry name" value="P-loop_NTPase"/>
</dbReference>
<evidence type="ECO:0000259" key="10">
    <source>
        <dbReference type="PROSITE" id="PS51192"/>
    </source>
</evidence>
<keyword evidence="2" id="KW-0227">DNA damage</keyword>
<keyword evidence="3 12" id="KW-0378">Hydrolase</keyword>
<dbReference type="Pfam" id="PF19833">
    <property type="entry name" value="RecG_dom3_C"/>
    <property type="match status" value="1"/>
</dbReference>
<dbReference type="GO" id="GO:0016787">
    <property type="term" value="F:hydrolase activity"/>
    <property type="evidence" value="ECO:0007669"/>
    <property type="project" value="UniProtKB-KW"/>
</dbReference>
<feature type="domain" description="Helicase ATP-binding" evidence="10">
    <location>
        <begin position="348"/>
        <end position="522"/>
    </location>
</feature>
<dbReference type="Pfam" id="PF00270">
    <property type="entry name" value="DEAD"/>
    <property type="match status" value="1"/>
</dbReference>
<sequence>MTPTQASSAARTAILNRVALEFSTPVKFLKRVGERVAAGLAERGVHTVEDLLYHLPFRYEDRLHPKPLSSYRAGDMASLIGEVRATSMVRTRNAPIFELTVALTPPKADSEAAMAGLLAAPPAILESVKCLWFHGKYLQDKFRIGQQIALYGKLEPSRSGSAPHAAPGAIKYKMVQPTFEILPDANVTGDDAEFTMLEMGRIVPVYESLGGKTPWGAKLTSRWLRRVVWAVFKDLAETNTEADETLPRALIERLGLPSRMEALRTLHFPPAGTDIAELQAARTAAHRRLIFEELWYLELGLELKRKRLRERSGTAFHTDEKVREALKQVLPFKPTKAQKRVLGEIVADMRTPQPMRRLLQGDVGSGKTIVALEAALVAIENGYQVAMMAPTEILATQHFLAARKLLADAKSPSTGKPYRVTLLTGSLDTRSKKEARGRIFRGEADLAIGTHALVEEKVEFANLGLVVVDEQHRFGVQQRFRLMRKPGADGHASEPDVLVMTATPIPRTLALTMYGDLEASVLDELPPGRTPITTRRLDGKRAAEAWEFVRKQVEQGRQAYIVYPVIEGERDDQAELDFAQDELALPEEEAKPKKKPAKQAKLIATEDKPAKRTSKPKLRSATEAFDELSNGPLSGMKLGLLHGRMSADDKEVTMARFKRGELDVLVSTTVIEVGVDVPNSTIMVIEHAERFGLAQLHQLRGRVGRGAAKSYCVLLTGPKITPEAEQRLDAMVRTQNGFELAEFDLALRGPGEFFGTRQAGLPEFRVANIVRDRDLLELAKLEATRFIEAQDAKITREDKEAVWARLKQQWQRRYGLVEA</sequence>
<dbReference type="PANTHER" id="PTHR47964:SF1">
    <property type="entry name" value="ATP-DEPENDENT DNA HELICASE HOMOLOG RECG, CHLOROPLASTIC"/>
    <property type="match status" value="1"/>
</dbReference>
<gene>
    <name evidence="12" type="primary">recG</name>
    <name evidence="12" type="ORF">ACFQBQ_06690</name>
</gene>
<accession>A0ABW1Z6R7</accession>
<evidence type="ECO:0000259" key="11">
    <source>
        <dbReference type="PROSITE" id="PS51194"/>
    </source>
</evidence>
<evidence type="ECO:0000256" key="1">
    <source>
        <dbReference type="ARBA" id="ARBA00022741"/>
    </source>
</evidence>
<dbReference type="InterPro" id="IPR011545">
    <property type="entry name" value="DEAD/DEAH_box_helicase_dom"/>
</dbReference>
<evidence type="ECO:0000256" key="4">
    <source>
        <dbReference type="ARBA" id="ARBA00022806"/>
    </source>
</evidence>
<dbReference type="Gene3D" id="3.40.50.300">
    <property type="entry name" value="P-loop containing nucleotide triphosphate hydrolases"/>
    <property type="match status" value="2"/>
</dbReference>
<evidence type="ECO:0000256" key="5">
    <source>
        <dbReference type="ARBA" id="ARBA00022840"/>
    </source>
</evidence>
<keyword evidence="6" id="KW-0238">DNA-binding</keyword>
<dbReference type="PANTHER" id="PTHR47964">
    <property type="entry name" value="ATP-DEPENDENT DNA HELICASE HOMOLOG RECG, CHLOROPLASTIC"/>
    <property type="match status" value="1"/>
</dbReference>
<dbReference type="InterPro" id="IPR014001">
    <property type="entry name" value="Helicase_ATP-bd"/>
</dbReference>
<dbReference type="RefSeq" id="WP_263371659.1">
    <property type="nucleotide sequence ID" value="NZ_JAGSYD010000003.1"/>
</dbReference>
<keyword evidence="13" id="KW-1185">Reference proteome</keyword>
<feature type="region of interest" description="Disordered" evidence="9">
    <location>
        <begin position="584"/>
        <end position="619"/>
    </location>
</feature>
<evidence type="ECO:0000313" key="12">
    <source>
        <dbReference type="EMBL" id="MFC6645280.1"/>
    </source>
</evidence>
<dbReference type="InterPro" id="IPR001650">
    <property type="entry name" value="Helicase_C-like"/>
</dbReference>
<comment type="caution">
    <text evidence="12">The sequence shown here is derived from an EMBL/GenBank/DDBJ whole genome shotgun (WGS) entry which is preliminary data.</text>
</comment>
<dbReference type="Pfam" id="PF00271">
    <property type="entry name" value="Helicase_C"/>
    <property type="match status" value="1"/>
</dbReference>
<dbReference type="InterPro" id="IPR012340">
    <property type="entry name" value="NA-bd_OB-fold"/>
</dbReference>
<dbReference type="NCBIfam" id="NF008165">
    <property type="entry name" value="PRK10917.1-3"/>
    <property type="match status" value="1"/>
</dbReference>
<keyword evidence="5" id="KW-0067">ATP-binding</keyword>
<dbReference type="InterPro" id="IPR047112">
    <property type="entry name" value="RecG/Mfd"/>
</dbReference>
<proteinExistence type="predicted"/>
<keyword evidence="4 12" id="KW-0347">Helicase</keyword>
<dbReference type="PROSITE" id="PS51192">
    <property type="entry name" value="HELICASE_ATP_BIND_1"/>
    <property type="match status" value="1"/>
</dbReference>
<dbReference type="SUPFAM" id="SSF50249">
    <property type="entry name" value="Nucleic acid-binding proteins"/>
    <property type="match status" value="1"/>
</dbReference>
<dbReference type="SMART" id="SM00490">
    <property type="entry name" value="HELICc"/>
    <property type="match status" value="1"/>
</dbReference>
<dbReference type="Gene3D" id="2.40.50.140">
    <property type="entry name" value="Nucleic acid-binding proteins"/>
    <property type="match status" value="1"/>
</dbReference>
<dbReference type="Proteomes" id="UP001596391">
    <property type="component" value="Unassembled WGS sequence"/>
</dbReference>
<dbReference type="InterPro" id="IPR033454">
    <property type="entry name" value="RecG_wedge"/>
</dbReference>
<evidence type="ECO:0000256" key="9">
    <source>
        <dbReference type="SAM" id="MobiDB-lite"/>
    </source>
</evidence>
<dbReference type="GO" id="GO:0003678">
    <property type="term" value="F:DNA helicase activity"/>
    <property type="evidence" value="ECO:0007669"/>
    <property type="project" value="UniProtKB-EC"/>
</dbReference>
<organism evidence="12 13">
    <name type="scientific">Granulicella cerasi</name>
    <dbReference type="NCBI Taxonomy" id="741063"/>
    <lineage>
        <taxon>Bacteria</taxon>
        <taxon>Pseudomonadati</taxon>
        <taxon>Acidobacteriota</taxon>
        <taxon>Terriglobia</taxon>
        <taxon>Terriglobales</taxon>
        <taxon>Acidobacteriaceae</taxon>
        <taxon>Granulicella</taxon>
    </lineage>
</organism>
<dbReference type="SUPFAM" id="SSF52540">
    <property type="entry name" value="P-loop containing nucleoside triphosphate hydrolases"/>
    <property type="match status" value="2"/>
</dbReference>
<evidence type="ECO:0000256" key="6">
    <source>
        <dbReference type="ARBA" id="ARBA00023125"/>
    </source>
</evidence>
<evidence type="ECO:0000313" key="13">
    <source>
        <dbReference type="Proteomes" id="UP001596391"/>
    </source>
</evidence>
<keyword evidence="1" id="KW-0547">Nucleotide-binding</keyword>
<dbReference type="CDD" id="cd17992">
    <property type="entry name" value="DEXHc_RecG"/>
    <property type="match status" value="1"/>
</dbReference>
<reference evidence="13" key="1">
    <citation type="journal article" date="2019" name="Int. J. Syst. Evol. Microbiol.">
        <title>The Global Catalogue of Microorganisms (GCM) 10K type strain sequencing project: providing services to taxonomists for standard genome sequencing and annotation.</title>
        <authorList>
            <consortium name="The Broad Institute Genomics Platform"/>
            <consortium name="The Broad Institute Genome Sequencing Center for Infectious Disease"/>
            <person name="Wu L."/>
            <person name="Ma J."/>
        </authorList>
    </citation>
    <scope>NUCLEOTIDE SEQUENCE [LARGE SCALE GENOMIC DNA]</scope>
    <source>
        <strain evidence="13">CGMCC 1.16026</strain>
    </source>
</reference>
<dbReference type="PROSITE" id="PS51194">
    <property type="entry name" value="HELICASE_CTER"/>
    <property type="match status" value="1"/>
</dbReference>
<dbReference type="SMART" id="SM00487">
    <property type="entry name" value="DEXDc"/>
    <property type="match status" value="1"/>
</dbReference>
<name>A0ABW1Z6R7_9BACT</name>
<evidence type="ECO:0000256" key="8">
    <source>
        <dbReference type="ARBA" id="ARBA00049819"/>
    </source>
</evidence>
<dbReference type="Pfam" id="PF17191">
    <property type="entry name" value="RecG_wedge"/>
    <property type="match status" value="1"/>
</dbReference>
<evidence type="ECO:0000256" key="3">
    <source>
        <dbReference type="ARBA" id="ARBA00022801"/>
    </source>
</evidence>